<dbReference type="FunFam" id="1.20.1070.10:FF:000291">
    <property type="entry name" value="Predicted protein"/>
    <property type="match status" value="1"/>
</dbReference>
<dbReference type="EMBL" id="MU826882">
    <property type="protein sequence ID" value="KAJ7369862.1"/>
    <property type="molecule type" value="Genomic_DNA"/>
</dbReference>
<dbReference type="Gene3D" id="1.20.1070.10">
    <property type="entry name" value="Rhodopsin 7-helix transmembrane proteins"/>
    <property type="match status" value="1"/>
</dbReference>
<dbReference type="InterPro" id="IPR017452">
    <property type="entry name" value="GPCR_Rhodpsn_7TM"/>
</dbReference>
<organism evidence="12 13">
    <name type="scientific">Desmophyllum pertusum</name>
    <dbReference type="NCBI Taxonomy" id="174260"/>
    <lineage>
        <taxon>Eukaryota</taxon>
        <taxon>Metazoa</taxon>
        <taxon>Cnidaria</taxon>
        <taxon>Anthozoa</taxon>
        <taxon>Hexacorallia</taxon>
        <taxon>Scleractinia</taxon>
        <taxon>Caryophylliina</taxon>
        <taxon>Caryophylliidae</taxon>
        <taxon>Desmophyllum</taxon>
    </lineage>
</organism>
<evidence type="ECO:0000313" key="13">
    <source>
        <dbReference type="Proteomes" id="UP001163046"/>
    </source>
</evidence>
<dbReference type="Proteomes" id="UP001163046">
    <property type="component" value="Unassembled WGS sequence"/>
</dbReference>
<keyword evidence="13" id="KW-1185">Reference proteome</keyword>
<feature type="region of interest" description="Disordered" evidence="9">
    <location>
        <begin position="359"/>
        <end position="386"/>
    </location>
</feature>
<evidence type="ECO:0000256" key="6">
    <source>
        <dbReference type="ARBA" id="ARBA00023170"/>
    </source>
</evidence>
<feature type="transmembrane region" description="Helical" evidence="10">
    <location>
        <begin position="32"/>
        <end position="53"/>
    </location>
</feature>
<evidence type="ECO:0000256" key="10">
    <source>
        <dbReference type="SAM" id="Phobius"/>
    </source>
</evidence>
<keyword evidence="2 8" id="KW-0812">Transmembrane</keyword>
<dbReference type="PROSITE" id="PS00237">
    <property type="entry name" value="G_PROTEIN_RECEP_F1_1"/>
    <property type="match status" value="1"/>
</dbReference>
<keyword evidence="5 10" id="KW-0472">Membrane</keyword>
<evidence type="ECO:0000256" key="5">
    <source>
        <dbReference type="ARBA" id="ARBA00023136"/>
    </source>
</evidence>
<keyword evidence="6 8" id="KW-0675">Receptor</keyword>
<dbReference type="GO" id="GO:0004930">
    <property type="term" value="F:G protein-coupled receptor activity"/>
    <property type="evidence" value="ECO:0007669"/>
    <property type="project" value="UniProtKB-KW"/>
</dbReference>
<evidence type="ECO:0000256" key="8">
    <source>
        <dbReference type="RuleBase" id="RU000688"/>
    </source>
</evidence>
<dbReference type="Pfam" id="PF00001">
    <property type="entry name" value="7tm_1"/>
    <property type="match status" value="1"/>
</dbReference>
<dbReference type="PANTHER" id="PTHR45695:SF9">
    <property type="entry name" value="LEUCOKININ RECEPTOR"/>
    <property type="match status" value="1"/>
</dbReference>
<feature type="domain" description="G-protein coupled receptors family 1 profile" evidence="11">
    <location>
        <begin position="45"/>
        <end position="300"/>
    </location>
</feature>
<dbReference type="OrthoDB" id="5974203at2759"/>
<feature type="transmembrane region" description="Helical" evidence="10">
    <location>
        <begin position="65"/>
        <end position="82"/>
    </location>
</feature>
<evidence type="ECO:0000256" key="7">
    <source>
        <dbReference type="ARBA" id="ARBA00023224"/>
    </source>
</evidence>
<dbReference type="PANTHER" id="PTHR45695">
    <property type="entry name" value="LEUCOKININ RECEPTOR-RELATED"/>
    <property type="match status" value="1"/>
</dbReference>
<comment type="subcellular location">
    <subcellularLocation>
        <location evidence="1">Membrane</location>
        <topology evidence="1">Multi-pass membrane protein</topology>
    </subcellularLocation>
</comment>
<dbReference type="PROSITE" id="PS50262">
    <property type="entry name" value="G_PROTEIN_RECEP_F1_2"/>
    <property type="match status" value="1"/>
</dbReference>
<protein>
    <recommendedName>
        <fullName evidence="11">G-protein coupled receptors family 1 profile domain-containing protein</fullName>
    </recommendedName>
</protein>
<keyword evidence="7 8" id="KW-0807">Transducer</keyword>
<proteinExistence type="inferred from homology"/>
<dbReference type="AlphaFoldDB" id="A0A9W9YUV6"/>
<feature type="transmembrane region" description="Helical" evidence="10">
    <location>
        <begin position="280"/>
        <end position="303"/>
    </location>
</feature>
<evidence type="ECO:0000256" key="2">
    <source>
        <dbReference type="ARBA" id="ARBA00022692"/>
    </source>
</evidence>
<dbReference type="InterPro" id="IPR000276">
    <property type="entry name" value="GPCR_Rhodpsn"/>
</dbReference>
<comment type="caution">
    <text evidence="12">The sequence shown here is derived from an EMBL/GenBank/DDBJ whole genome shotgun (WGS) entry which is preliminary data.</text>
</comment>
<feature type="transmembrane region" description="Helical" evidence="10">
    <location>
        <begin position="247"/>
        <end position="268"/>
    </location>
</feature>
<evidence type="ECO:0000256" key="9">
    <source>
        <dbReference type="SAM" id="MobiDB-lite"/>
    </source>
</evidence>
<evidence type="ECO:0000259" key="11">
    <source>
        <dbReference type="PROSITE" id="PS50262"/>
    </source>
</evidence>
<dbReference type="SMART" id="SM01381">
    <property type="entry name" value="7TM_GPCR_Srsx"/>
    <property type="match status" value="1"/>
</dbReference>
<feature type="compositionally biased region" description="Polar residues" evidence="9">
    <location>
        <begin position="362"/>
        <end position="373"/>
    </location>
</feature>
<evidence type="ECO:0000313" key="12">
    <source>
        <dbReference type="EMBL" id="KAJ7369862.1"/>
    </source>
</evidence>
<keyword evidence="3 10" id="KW-1133">Transmembrane helix</keyword>
<keyword evidence="4 8" id="KW-0297">G-protein coupled receptor</keyword>
<evidence type="ECO:0000256" key="4">
    <source>
        <dbReference type="ARBA" id="ARBA00023040"/>
    </source>
</evidence>
<dbReference type="SUPFAM" id="SSF81321">
    <property type="entry name" value="Family A G protein-coupled receptor-like"/>
    <property type="match status" value="1"/>
</dbReference>
<feature type="transmembrane region" description="Helical" evidence="10">
    <location>
        <begin position="190"/>
        <end position="216"/>
    </location>
</feature>
<evidence type="ECO:0000256" key="3">
    <source>
        <dbReference type="ARBA" id="ARBA00022989"/>
    </source>
</evidence>
<feature type="transmembrane region" description="Helical" evidence="10">
    <location>
        <begin position="102"/>
        <end position="129"/>
    </location>
</feature>
<feature type="compositionally biased region" description="Basic and acidic residues" evidence="9">
    <location>
        <begin position="375"/>
        <end position="386"/>
    </location>
</feature>
<evidence type="ECO:0000256" key="1">
    <source>
        <dbReference type="ARBA" id="ARBA00004141"/>
    </source>
</evidence>
<dbReference type="GO" id="GO:0005886">
    <property type="term" value="C:plasma membrane"/>
    <property type="evidence" value="ECO:0007669"/>
    <property type="project" value="TreeGrafter"/>
</dbReference>
<gene>
    <name evidence="12" type="ORF">OS493_035939</name>
</gene>
<reference evidence="12" key="1">
    <citation type="submission" date="2023-01" db="EMBL/GenBank/DDBJ databases">
        <title>Genome assembly of the deep-sea coral Lophelia pertusa.</title>
        <authorList>
            <person name="Herrera S."/>
            <person name="Cordes E."/>
        </authorList>
    </citation>
    <scope>NUCLEOTIDE SEQUENCE</scope>
    <source>
        <strain evidence="12">USNM1676648</strain>
        <tissue evidence="12">Polyp</tissue>
    </source>
</reference>
<dbReference type="PRINTS" id="PR00237">
    <property type="entry name" value="GPCRRHODOPSN"/>
</dbReference>
<feature type="transmembrane region" description="Helical" evidence="10">
    <location>
        <begin position="150"/>
        <end position="170"/>
    </location>
</feature>
<comment type="similarity">
    <text evidence="8">Belongs to the G-protein coupled receptor 1 family.</text>
</comment>
<sequence length="386" mass="43344">MNNTTNNTTEEEQGALSCTYPSLTLWQQSVRAGSVLLVIILSLIGNIFVLYVVRNNIKLHTVTHYLIVNLASADLLITVFNMSVMFKTEVTGGDEAFGGVAGHIYCVGIIVVLNLSVACSILTLTAIAVERFCSIIFPFKRIITVKLAKAIVVGIWVCSFVITIPFFFHIKVEDVYGDGVFYCVEDWSIITSQIFQIVFFVLMYACPLIAIFVLYLSIGIKLWRRQADSSLGNSNRRTRMTVQVTKMLVVSVVVFALCWLPQHVVLFINYFMLHICPPEFLWFGGTLLAYANSAMNPIIYVTFHSEYRKQFKVAFTRCCPICFGLRNTGTGLNLQRKGDKSEEFVMVNVLSFKAKLSDGPVSETSYVNTSNPSKRSRENHAFSKNE</sequence>
<name>A0A9W9YUV6_9CNID</name>
<accession>A0A9W9YUV6</accession>